<protein>
    <recommendedName>
        <fullName evidence="4">Rod shape-determining protein MreD</fullName>
    </recommendedName>
</protein>
<evidence type="ECO:0008006" key="4">
    <source>
        <dbReference type="Google" id="ProtNLM"/>
    </source>
</evidence>
<dbReference type="Proteomes" id="UP000023561">
    <property type="component" value="Unassembled WGS sequence"/>
</dbReference>
<name>A0A023DEM6_9BACL</name>
<feature type="transmembrane region" description="Helical" evidence="1">
    <location>
        <begin position="64"/>
        <end position="83"/>
    </location>
</feature>
<proteinExistence type="predicted"/>
<keyword evidence="3" id="KW-1185">Reference proteome</keyword>
<keyword evidence="1" id="KW-0812">Transmembrane</keyword>
<dbReference type="NCBIfam" id="NF041644">
    <property type="entry name" value="CBO0543_fam"/>
    <property type="match status" value="1"/>
</dbReference>
<sequence>MIALVISIFIFNLAAFLMKKKLLPYEYYASILFGLLVSEIADRFTDKYNWYYFFEPYFIEGKTLLVLFGIYPAATMLIINWYPYHGSKKAKIFYLLFWSIFSTFYEWIALKANFLHHNTWNLWYSAILYPFLYGMLIWHLKFIRWLTSKS</sequence>
<accession>A0A023DEM6</accession>
<comment type="caution">
    <text evidence="2">The sequence shown here is derived from an EMBL/GenBank/DDBJ whole genome shotgun (WGS) entry which is preliminary data.</text>
</comment>
<feature type="transmembrane region" description="Helical" evidence="1">
    <location>
        <begin position="122"/>
        <end position="140"/>
    </location>
</feature>
<gene>
    <name evidence="2" type="ORF">GCA01S_025_00275</name>
</gene>
<evidence type="ECO:0000256" key="1">
    <source>
        <dbReference type="SAM" id="Phobius"/>
    </source>
</evidence>
<reference evidence="2 3" key="1">
    <citation type="submission" date="2014-04" db="EMBL/GenBank/DDBJ databases">
        <title>Whole genome shotgun sequence of Geobacillus caldoxylosilyticus NBRC 107762.</title>
        <authorList>
            <person name="Hosoyama A."/>
            <person name="Hosoyama Y."/>
            <person name="Katano-Makiyama Y."/>
            <person name="Tsuchikane K."/>
            <person name="Ohji S."/>
            <person name="Ichikawa N."/>
            <person name="Yamazoe A."/>
            <person name="Fujita N."/>
        </authorList>
    </citation>
    <scope>NUCLEOTIDE SEQUENCE [LARGE SCALE GENOMIC DNA]</scope>
    <source>
        <strain evidence="2 3">NBRC 107762</strain>
    </source>
</reference>
<evidence type="ECO:0000313" key="3">
    <source>
        <dbReference type="Proteomes" id="UP000023561"/>
    </source>
</evidence>
<organism evidence="2 3">
    <name type="scientific">Parageobacillus caldoxylosilyticus NBRC 107762</name>
    <dbReference type="NCBI Taxonomy" id="1220594"/>
    <lineage>
        <taxon>Bacteria</taxon>
        <taxon>Bacillati</taxon>
        <taxon>Bacillota</taxon>
        <taxon>Bacilli</taxon>
        <taxon>Bacillales</taxon>
        <taxon>Anoxybacillaceae</taxon>
        <taxon>Saccharococcus</taxon>
    </lineage>
</organism>
<dbReference type="EMBL" id="BAWO01000025">
    <property type="protein sequence ID" value="GAJ39739.1"/>
    <property type="molecule type" value="Genomic_DNA"/>
</dbReference>
<dbReference type="AlphaFoldDB" id="A0A023DEM6"/>
<dbReference type="InterPro" id="IPR048147">
    <property type="entry name" value="CBO0543-like"/>
</dbReference>
<evidence type="ECO:0000313" key="2">
    <source>
        <dbReference type="EMBL" id="GAJ39739.1"/>
    </source>
</evidence>
<keyword evidence="1" id="KW-1133">Transmembrane helix</keyword>
<keyword evidence="1" id="KW-0472">Membrane</keyword>
<feature type="transmembrane region" description="Helical" evidence="1">
    <location>
        <begin position="92"/>
        <end position="110"/>
    </location>
</feature>